<dbReference type="GO" id="GO:0003677">
    <property type="term" value="F:DNA binding"/>
    <property type="evidence" value="ECO:0007669"/>
    <property type="project" value="UniProtKB-UniRule"/>
</dbReference>
<dbReference type="Pfam" id="PF02899">
    <property type="entry name" value="Phage_int_SAM_1"/>
    <property type="match status" value="1"/>
</dbReference>
<dbReference type="SUPFAM" id="SSF56349">
    <property type="entry name" value="DNA breaking-rejoining enzymes"/>
    <property type="match status" value="1"/>
</dbReference>
<feature type="domain" description="Core-binding (CB)" evidence="4">
    <location>
        <begin position="1"/>
        <end position="80"/>
    </location>
</feature>
<evidence type="ECO:0000313" key="5">
    <source>
        <dbReference type="EMBL" id="KZD72047.1"/>
    </source>
</evidence>
<protein>
    <submittedName>
        <fullName evidence="5">Site-specific recombinase XerD</fullName>
    </submittedName>
</protein>
<dbReference type="InterPro" id="IPR044068">
    <property type="entry name" value="CB"/>
</dbReference>
<keyword evidence="1 3" id="KW-0238">DNA-binding</keyword>
<dbReference type="Gene3D" id="1.10.443.10">
    <property type="entry name" value="Intergrase catalytic core"/>
    <property type="match status" value="1"/>
</dbReference>
<dbReference type="InterPro" id="IPR011010">
    <property type="entry name" value="DNA_brk_join_enz"/>
</dbReference>
<evidence type="ECO:0000259" key="4">
    <source>
        <dbReference type="PROSITE" id="PS51900"/>
    </source>
</evidence>
<sequence length="226" mass="26548">MKVDEFRNRLEFQRKHSKTVMGYVNQVENFLAFINDLDIEVTTVKQDHIKNYLMKCKEAKSDRTVLHIFSVLKNYFKFLRQEGDMVHNPTELIELGMKVTERPSVSENAYLEIFNKWNDDDKYNRQKILLHLIYKYQCSIESLVGVRTERYKAQQGILYTKRAIDLSAGTISLLSGYLEGQEREWLFETKHGKPLTASGASYLLKQALDESGFGQWNPIDFYKKRV</sequence>
<comment type="caution">
    <text evidence="5">The sequence shown here is derived from an EMBL/GenBank/DDBJ whole genome shotgun (WGS) entry which is preliminary data.</text>
</comment>
<dbReference type="Proteomes" id="UP000076482">
    <property type="component" value="Unassembled WGS sequence"/>
</dbReference>
<dbReference type="GO" id="GO:0015074">
    <property type="term" value="P:DNA integration"/>
    <property type="evidence" value="ECO:0007669"/>
    <property type="project" value="InterPro"/>
</dbReference>
<dbReference type="RefSeq" id="WP_063259730.1">
    <property type="nucleotide sequence ID" value="NZ_LJKE01000015.1"/>
</dbReference>
<evidence type="ECO:0000256" key="2">
    <source>
        <dbReference type="ARBA" id="ARBA00023172"/>
    </source>
</evidence>
<proteinExistence type="predicted"/>
<dbReference type="GO" id="GO:0006310">
    <property type="term" value="P:DNA recombination"/>
    <property type="evidence" value="ECO:0007669"/>
    <property type="project" value="UniProtKB-KW"/>
</dbReference>
<dbReference type="InterPro" id="IPR010998">
    <property type="entry name" value="Integrase_recombinase_N"/>
</dbReference>
<dbReference type="EMBL" id="LJKE01000015">
    <property type="protein sequence ID" value="KZD72047.1"/>
    <property type="molecule type" value="Genomic_DNA"/>
</dbReference>
<organism evidence="5 6">
    <name type="scientific">Bacillus cereus</name>
    <dbReference type="NCBI Taxonomy" id="1396"/>
    <lineage>
        <taxon>Bacteria</taxon>
        <taxon>Bacillati</taxon>
        <taxon>Bacillota</taxon>
        <taxon>Bacilli</taxon>
        <taxon>Bacillales</taxon>
        <taxon>Bacillaceae</taxon>
        <taxon>Bacillus</taxon>
        <taxon>Bacillus cereus group</taxon>
    </lineage>
</organism>
<evidence type="ECO:0000256" key="1">
    <source>
        <dbReference type="ARBA" id="ARBA00023125"/>
    </source>
</evidence>
<dbReference type="PATRIC" id="fig|1396.535.peg.4260"/>
<keyword evidence="2" id="KW-0233">DNA recombination</keyword>
<name>A0A164QQS2_BACCE</name>
<dbReference type="InterPro" id="IPR004107">
    <property type="entry name" value="Integrase_SAM-like_N"/>
</dbReference>
<dbReference type="AlphaFoldDB" id="A0A164QQS2"/>
<dbReference type="InterPro" id="IPR013762">
    <property type="entry name" value="Integrase-like_cat_sf"/>
</dbReference>
<dbReference type="PROSITE" id="PS51900">
    <property type="entry name" value="CB"/>
    <property type="match status" value="1"/>
</dbReference>
<evidence type="ECO:0000313" key="6">
    <source>
        <dbReference type="Proteomes" id="UP000076482"/>
    </source>
</evidence>
<gene>
    <name evidence="5" type="ORF">B4088_0508</name>
</gene>
<reference evidence="5 6" key="1">
    <citation type="submission" date="2015-09" db="EMBL/GenBank/DDBJ databases">
        <title>Bacillus cereus food isolates.</title>
        <authorList>
            <person name="Boekhorst J."/>
        </authorList>
    </citation>
    <scope>NUCLEOTIDE SEQUENCE [LARGE SCALE GENOMIC DNA]</scope>
    <source>
        <strain evidence="5 6">B4088</strain>
    </source>
</reference>
<evidence type="ECO:0000256" key="3">
    <source>
        <dbReference type="PROSITE-ProRule" id="PRU01248"/>
    </source>
</evidence>
<dbReference type="Gene3D" id="1.10.150.130">
    <property type="match status" value="1"/>
</dbReference>
<accession>A0A164QQS2</accession>